<name>A0ABY2WKK4_9FLAO</name>
<keyword evidence="1" id="KW-0472">Membrane</keyword>
<proteinExistence type="predicted"/>
<dbReference type="Proteomes" id="UP000751614">
    <property type="component" value="Unassembled WGS sequence"/>
</dbReference>
<feature type="transmembrane region" description="Helical" evidence="1">
    <location>
        <begin position="113"/>
        <end position="130"/>
    </location>
</feature>
<feature type="transmembrane region" description="Helical" evidence="1">
    <location>
        <begin position="51"/>
        <end position="75"/>
    </location>
</feature>
<dbReference type="RefSeq" id="WP_138836843.1">
    <property type="nucleotide sequence ID" value="NZ_VCNI01000002.1"/>
</dbReference>
<evidence type="ECO:0000313" key="2">
    <source>
        <dbReference type="EMBL" id="TMU55071.1"/>
    </source>
</evidence>
<keyword evidence="1" id="KW-1133">Transmembrane helix</keyword>
<protein>
    <submittedName>
        <fullName evidence="2">DoxX family protein</fullName>
    </submittedName>
</protein>
<evidence type="ECO:0000256" key="1">
    <source>
        <dbReference type="SAM" id="Phobius"/>
    </source>
</evidence>
<accession>A0ABY2WKK4</accession>
<keyword evidence="3" id="KW-1185">Reference proteome</keyword>
<keyword evidence="1" id="KW-0812">Transmembrane</keyword>
<evidence type="ECO:0000313" key="3">
    <source>
        <dbReference type="Proteomes" id="UP000751614"/>
    </source>
</evidence>
<comment type="caution">
    <text evidence="2">The sequence shown here is derived from an EMBL/GenBank/DDBJ whole genome shotgun (WGS) entry which is preliminary data.</text>
</comment>
<dbReference type="EMBL" id="VCNI01000002">
    <property type="protein sequence ID" value="TMU55071.1"/>
    <property type="molecule type" value="Genomic_DNA"/>
</dbReference>
<reference evidence="2 3" key="1">
    <citation type="submission" date="2019-05" db="EMBL/GenBank/DDBJ databases">
        <title>Flagellimonas sp. AsT0115, sp. nov., isolated from a marine red algae, Asparagopsis taxiformis.</title>
        <authorList>
            <person name="Kim J."/>
            <person name="Jeong S.E."/>
            <person name="Jeon C.O."/>
        </authorList>
    </citation>
    <scope>NUCLEOTIDE SEQUENCE [LARGE SCALE GENOMIC DNA]</scope>
    <source>
        <strain evidence="2 3">AsT0115</strain>
    </source>
</reference>
<sequence length="131" mass="14229">MEHFTSNAAQVLLLAGLTITFLQSAFDKILDWKGNLSWLTGHFSKTVFKAMVPVLLGVVLFGELASGILCAIGIYEFLYSGSGSMAFCGAVLSSITLLMLLLGQRIAKDYEGAKTIVVYLILAIFLVYILQ</sequence>
<feature type="transmembrane region" description="Helical" evidence="1">
    <location>
        <begin position="87"/>
        <end position="107"/>
    </location>
</feature>
<gene>
    <name evidence="2" type="ORF">FGG15_12855</name>
</gene>
<organism evidence="2 3">
    <name type="scientific">Flagellimonas algicola</name>
    <dbReference type="NCBI Taxonomy" id="2583815"/>
    <lineage>
        <taxon>Bacteria</taxon>
        <taxon>Pseudomonadati</taxon>
        <taxon>Bacteroidota</taxon>
        <taxon>Flavobacteriia</taxon>
        <taxon>Flavobacteriales</taxon>
        <taxon>Flavobacteriaceae</taxon>
        <taxon>Flagellimonas</taxon>
    </lineage>
</organism>